<gene>
    <name evidence="16" type="ORF">HU200_038157</name>
</gene>
<evidence type="ECO:0000256" key="11">
    <source>
        <dbReference type="ARBA" id="ARBA00023180"/>
    </source>
</evidence>
<keyword evidence="10 12" id="KW-0472">Membrane</keyword>
<feature type="transmembrane region" description="Helical" evidence="12">
    <location>
        <begin position="740"/>
        <end position="762"/>
    </location>
</feature>
<dbReference type="GO" id="GO:0005886">
    <property type="term" value="C:plasma membrane"/>
    <property type="evidence" value="ECO:0007669"/>
    <property type="project" value="UniProtKB-SubCell"/>
</dbReference>
<evidence type="ECO:0000313" key="16">
    <source>
        <dbReference type="EMBL" id="KAF8694628.1"/>
    </source>
</evidence>
<evidence type="ECO:0000256" key="12">
    <source>
        <dbReference type="SAM" id="Phobius"/>
    </source>
</evidence>
<dbReference type="Pfam" id="PF08263">
    <property type="entry name" value="LRRNT_2"/>
    <property type="match status" value="1"/>
</dbReference>
<keyword evidence="17" id="KW-1185">Reference proteome</keyword>
<keyword evidence="11" id="KW-0325">Glycoprotein</keyword>
<dbReference type="InterPro" id="IPR001611">
    <property type="entry name" value="Leu-rich_rpt"/>
</dbReference>
<comment type="caution">
    <text evidence="16">The sequence shown here is derived from an EMBL/GenBank/DDBJ whole genome shotgun (WGS) entry which is preliminary data.</text>
</comment>
<keyword evidence="8" id="KW-0677">Repeat</keyword>
<evidence type="ECO:0000256" key="2">
    <source>
        <dbReference type="ARBA" id="ARBA00009592"/>
    </source>
</evidence>
<keyword evidence="3" id="KW-1003">Cell membrane</keyword>
<dbReference type="SMART" id="SM00369">
    <property type="entry name" value="LRR_TYP"/>
    <property type="match status" value="5"/>
</dbReference>
<dbReference type="InterPro" id="IPR032675">
    <property type="entry name" value="LRR_dom_sf"/>
</dbReference>
<keyword evidence="6 12" id="KW-0812">Transmembrane</keyword>
<dbReference type="PANTHER" id="PTHR48063:SF40">
    <property type="entry name" value="LEUCINE-RICH REPEAT-CONTAINING N-TERMINAL PLANT-TYPE DOMAIN-CONTAINING PROTEIN"/>
    <property type="match status" value="1"/>
</dbReference>
<evidence type="ECO:0000313" key="17">
    <source>
        <dbReference type="Proteomes" id="UP000636709"/>
    </source>
</evidence>
<dbReference type="FunFam" id="3.80.10.10:FF:000383">
    <property type="entry name" value="Leucine-rich repeat receptor protein kinase EMS1"/>
    <property type="match status" value="1"/>
</dbReference>
<evidence type="ECO:0000256" key="7">
    <source>
        <dbReference type="ARBA" id="ARBA00022729"/>
    </source>
</evidence>
<feature type="chain" id="PRO_5032611892" description="Leucine-rich repeat-containing N-terminal plant-type domain-containing protein" evidence="13">
    <location>
        <begin position="27"/>
        <end position="777"/>
    </location>
</feature>
<dbReference type="PRINTS" id="PR00019">
    <property type="entry name" value="LEURICHRPT"/>
</dbReference>
<dbReference type="InterPro" id="IPR003591">
    <property type="entry name" value="Leu-rich_rpt_typical-subtyp"/>
</dbReference>
<reference evidence="16" key="1">
    <citation type="submission" date="2020-07" db="EMBL/GenBank/DDBJ databases">
        <title>Genome sequence and genetic diversity analysis of an under-domesticated orphan crop, white fonio (Digitaria exilis).</title>
        <authorList>
            <person name="Bennetzen J.L."/>
            <person name="Chen S."/>
            <person name="Ma X."/>
            <person name="Wang X."/>
            <person name="Yssel A.E.J."/>
            <person name="Chaluvadi S.R."/>
            <person name="Johnson M."/>
            <person name="Gangashetty P."/>
            <person name="Hamidou F."/>
            <person name="Sanogo M.D."/>
            <person name="Zwaenepoel A."/>
            <person name="Wallace J."/>
            <person name="Van De Peer Y."/>
            <person name="Van Deynze A."/>
        </authorList>
    </citation>
    <scope>NUCLEOTIDE SEQUENCE</scope>
    <source>
        <tissue evidence="16">Leaves</tissue>
    </source>
</reference>
<evidence type="ECO:0000256" key="3">
    <source>
        <dbReference type="ARBA" id="ARBA00022475"/>
    </source>
</evidence>
<keyword evidence="4" id="KW-0433">Leucine-rich repeat</keyword>
<dbReference type="FunFam" id="3.80.10.10:FF:000041">
    <property type="entry name" value="LRR receptor-like serine/threonine-protein kinase ERECTA"/>
    <property type="match status" value="1"/>
</dbReference>
<keyword evidence="7 13" id="KW-0732">Signal</keyword>
<evidence type="ECO:0008006" key="18">
    <source>
        <dbReference type="Google" id="ProtNLM"/>
    </source>
</evidence>
<comment type="subcellular location">
    <subcellularLocation>
        <location evidence="1">Cell membrane</location>
        <topology evidence="1">Single-pass type I membrane protein</topology>
    </subcellularLocation>
</comment>
<comment type="similarity">
    <text evidence="2">Belongs to the RLP family.</text>
</comment>
<dbReference type="AlphaFoldDB" id="A0A835BCB4"/>
<keyword evidence="9 12" id="KW-1133">Transmembrane helix</keyword>
<feature type="signal peptide" evidence="13">
    <location>
        <begin position="1"/>
        <end position="26"/>
    </location>
</feature>
<evidence type="ECO:0000256" key="6">
    <source>
        <dbReference type="ARBA" id="ARBA00022692"/>
    </source>
</evidence>
<sequence>MAAAEFVLLVTAATFTFLLVTTRAQAQSVGASCQQRDMDALLAFKQGINSDPNGILASWRSDGHGHEEDCCRWRGVRCSNRTGHVVELRLGNTDLYDGYALVGEISDSLLSLEHLEYLDLSMNSLEGSSGRIPDLVPPHLGNLSKLQYLDISGTQRLFERLPRCSPCKLQELHLQLNNLTGVLPNSMGHLSSLVILDLSGNNITGHLPESIGNFTSLMSLDLSNNNFTGDVPYEIGVLTDLSSLNLGYNSFDGVITEKHFGFLSNLQSLYLSDTSLKIEISSEWQPPFRLQYADFGNSKLGPSFPVWLRWMVGVYYLDISGTGINDRIPHWFSSTFSNCSFLDLGRNQIFGDLPRDMEMMSVERLYLNSNNLTGRVPPLPQNLTLLDISVNSLSGPLPLNLGSSKLIELTLFSNRISGHIPRYICKCNELAILDLANNLFEGKFPSCNEMTMLTTLELSNNSLSGEIPTFLQHSTNLQFLDLAWNKLSGGLPTWVGNLVGLQFLRLRHNMFTGNIPLSITNLGCLQYLDIAENGMSGSLPSHMVNFTTMTGKSSTTGYHIPPLFCGDYSVPGSYQSVSLSTFMKGQELNYRSSSDILYIKMMSMDLSLNNLSGEIPEEIVTLDALLNLNLSGNRLRGNIPYQIGAMESLESLDLSRNELSGEIPASLSNLASLSALDLSYNNLTGRIPSGSQLVSLYSLNPYIYTGNFGLCGPPLVHNCTNNETSMQSNYLRRSDEGVEFFYLGLGCGFIMGIWLVFCTLLFTKQWRILINFILQYL</sequence>
<keyword evidence="5" id="KW-1070">Brassinosteroid signaling pathway</keyword>
<dbReference type="OrthoDB" id="655010at2759"/>
<evidence type="ECO:0000256" key="8">
    <source>
        <dbReference type="ARBA" id="ARBA00022737"/>
    </source>
</evidence>
<accession>A0A835BCB4</accession>
<protein>
    <recommendedName>
        <fullName evidence="18">Leucine-rich repeat-containing N-terminal plant-type domain-containing protein</fullName>
    </recommendedName>
</protein>
<evidence type="ECO:0000256" key="4">
    <source>
        <dbReference type="ARBA" id="ARBA00022614"/>
    </source>
</evidence>
<dbReference type="GO" id="GO:0009742">
    <property type="term" value="P:brassinosteroid mediated signaling pathway"/>
    <property type="evidence" value="ECO:0007669"/>
    <property type="project" value="UniProtKB-KW"/>
</dbReference>
<dbReference type="InterPro" id="IPR046956">
    <property type="entry name" value="RLP23-like"/>
</dbReference>
<evidence type="ECO:0000256" key="13">
    <source>
        <dbReference type="SAM" id="SignalP"/>
    </source>
</evidence>
<organism evidence="16 17">
    <name type="scientific">Digitaria exilis</name>
    <dbReference type="NCBI Taxonomy" id="1010633"/>
    <lineage>
        <taxon>Eukaryota</taxon>
        <taxon>Viridiplantae</taxon>
        <taxon>Streptophyta</taxon>
        <taxon>Embryophyta</taxon>
        <taxon>Tracheophyta</taxon>
        <taxon>Spermatophyta</taxon>
        <taxon>Magnoliopsida</taxon>
        <taxon>Liliopsida</taxon>
        <taxon>Poales</taxon>
        <taxon>Poaceae</taxon>
        <taxon>PACMAD clade</taxon>
        <taxon>Panicoideae</taxon>
        <taxon>Panicodae</taxon>
        <taxon>Paniceae</taxon>
        <taxon>Anthephorinae</taxon>
        <taxon>Digitaria</taxon>
    </lineage>
</organism>
<dbReference type="FunFam" id="3.80.10.10:FF:000111">
    <property type="entry name" value="LRR receptor-like serine/threonine-protein kinase ERECTA"/>
    <property type="match status" value="1"/>
</dbReference>
<evidence type="ECO:0000259" key="14">
    <source>
        <dbReference type="Pfam" id="PF08263"/>
    </source>
</evidence>
<evidence type="ECO:0000256" key="1">
    <source>
        <dbReference type="ARBA" id="ARBA00004251"/>
    </source>
</evidence>
<dbReference type="InterPro" id="IPR055414">
    <property type="entry name" value="LRR_R13L4/SHOC2-like"/>
</dbReference>
<dbReference type="Gene3D" id="3.80.10.10">
    <property type="entry name" value="Ribonuclease Inhibitor"/>
    <property type="match status" value="4"/>
</dbReference>
<dbReference type="PANTHER" id="PTHR48063">
    <property type="entry name" value="LRR RECEPTOR-LIKE KINASE"/>
    <property type="match status" value="1"/>
</dbReference>
<evidence type="ECO:0000256" key="5">
    <source>
        <dbReference type="ARBA" id="ARBA00022626"/>
    </source>
</evidence>
<dbReference type="Pfam" id="PF23598">
    <property type="entry name" value="LRR_14"/>
    <property type="match status" value="1"/>
</dbReference>
<dbReference type="SUPFAM" id="SSF52058">
    <property type="entry name" value="L domain-like"/>
    <property type="match status" value="2"/>
</dbReference>
<dbReference type="Pfam" id="PF00560">
    <property type="entry name" value="LRR_1"/>
    <property type="match status" value="6"/>
</dbReference>
<dbReference type="InterPro" id="IPR013210">
    <property type="entry name" value="LRR_N_plant-typ"/>
</dbReference>
<evidence type="ECO:0000259" key="15">
    <source>
        <dbReference type="Pfam" id="PF23598"/>
    </source>
</evidence>
<dbReference type="EMBL" id="JACEFO010001902">
    <property type="protein sequence ID" value="KAF8694628.1"/>
    <property type="molecule type" value="Genomic_DNA"/>
</dbReference>
<evidence type="ECO:0000256" key="10">
    <source>
        <dbReference type="ARBA" id="ARBA00023136"/>
    </source>
</evidence>
<dbReference type="Proteomes" id="UP000636709">
    <property type="component" value="Unassembled WGS sequence"/>
</dbReference>
<evidence type="ECO:0000256" key="9">
    <source>
        <dbReference type="ARBA" id="ARBA00022989"/>
    </source>
</evidence>
<feature type="domain" description="Leucine-rich repeat-containing N-terminal plant-type" evidence="14">
    <location>
        <begin position="36"/>
        <end position="79"/>
    </location>
</feature>
<dbReference type="Pfam" id="PF13855">
    <property type="entry name" value="LRR_8"/>
    <property type="match status" value="1"/>
</dbReference>
<feature type="domain" description="Disease resistance R13L4/SHOC-2-like LRR" evidence="15">
    <location>
        <begin position="137"/>
        <end position="319"/>
    </location>
</feature>
<proteinExistence type="inferred from homology"/>
<name>A0A835BCB4_9POAL</name>